<evidence type="ECO:0000256" key="6">
    <source>
        <dbReference type="SAM" id="MobiDB-lite"/>
    </source>
</evidence>
<keyword evidence="3" id="KW-0812">Transmembrane</keyword>
<comment type="similarity">
    <text evidence="2">Belongs to the IFI6/IFI27 family.</text>
</comment>
<reference evidence="8" key="1">
    <citation type="journal article" date="2023" name="Commun. Biol.">
        <title>Genome analysis of Parmales, the sister group of diatoms, reveals the evolutionary specialization of diatoms from phago-mixotrophs to photoautotrophs.</title>
        <authorList>
            <person name="Ban H."/>
            <person name="Sato S."/>
            <person name="Yoshikawa S."/>
            <person name="Yamada K."/>
            <person name="Nakamura Y."/>
            <person name="Ichinomiya M."/>
            <person name="Sato N."/>
            <person name="Blanc-Mathieu R."/>
            <person name="Endo H."/>
            <person name="Kuwata A."/>
            <person name="Ogata H."/>
        </authorList>
    </citation>
    <scope>NUCLEOTIDE SEQUENCE [LARGE SCALE GENOMIC DNA]</scope>
</reference>
<dbReference type="PANTHER" id="PTHR16932">
    <property type="entry name" value="INTERFERON ALPHA-INDUCIBLE PROTEIN 27"/>
    <property type="match status" value="1"/>
</dbReference>
<dbReference type="PANTHER" id="PTHR16932:SF18">
    <property type="entry name" value="INTERFERON, ALPHA-INDUCIBLE PROTEIN 27-LIKE 2"/>
    <property type="match status" value="1"/>
</dbReference>
<keyword evidence="4" id="KW-1133">Transmembrane helix</keyword>
<keyword evidence="5" id="KW-0472">Membrane</keyword>
<dbReference type="InterPro" id="IPR009311">
    <property type="entry name" value="IFI6/IFI27-like"/>
</dbReference>
<name>A0A9W7BR38_9STRA</name>
<dbReference type="EMBL" id="BLQM01000482">
    <property type="protein sequence ID" value="GMH91929.1"/>
    <property type="molecule type" value="Genomic_DNA"/>
</dbReference>
<evidence type="ECO:0000313" key="7">
    <source>
        <dbReference type="EMBL" id="GMH91929.1"/>
    </source>
</evidence>
<evidence type="ECO:0000313" key="8">
    <source>
        <dbReference type="Proteomes" id="UP001162640"/>
    </source>
</evidence>
<evidence type="ECO:0000256" key="5">
    <source>
        <dbReference type="ARBA" id="ARBA00023136"/>
    </source>
</evidence>
<dbReference type="Proteomes" id="UP001162640">
    <property type="component" value="Unassembled WGS sequence"/>
</dbReference>
<organism evidence="7 8">
    <name type="scientific">Triparma laevis f. inornata</name>
    <dbReference type="NCBI Taxonomy" id="1714386"/>
    <lineage>
        <taxon>Eukaryota</taxon>
        <taxon>Sar</taxon>
        <taxon>Stramenopiles</taxon>
        <taxon>Ochrophyta</taxon>
        <taxon>Bolidophyceae</taxon>
        <taxon>Parmales</taxon>
        <taxon>Triparmaceae</taxon>
        <taxon>Triparma</taxon>
    </lineage>
</organism>
<evidence type="ECO:0000256" key="2">
    <source>
        <dbReference type="ARBA" id="ARBA00007262"/>
    </source>
</evidence>
<evidence type="ECO:0000256" key="1">
    <source>
        <dbReference type="ARBA" id="ARBA00004141"/>
    </source>
</evidence>
<evidence type="ECO:0000256" key="3">
    <source>
        <dbReference type="ARBA" id="ARBA00022692"/>
    </source>
</evidence>
<dbReference type="AlphaFoldDB" id="A0A9W7BR38"/>
<dbReference type="GO" id="GO:0016020">
    <property type="term" value="C:membrane"/>
    <property type="evidence" value="ECO:0007669"/>
    <property type="project" value="UniProtKB-SubCell"/>
</dbReference>
<accession>A0A9W7BR38</accession>
<gene>
    <name evidence="7" type="ORF">TL16_g12198</name>
</gene>
<feature type="compositionally biased region" description="Acidic residues" evidence="6">
    <location>
        <begin position="143"/>
        <end position="157"/>
    </location>
</feature>
<comment type="caution">
    <text evidence="7">The sequence shown here is derived from an EMBL/GenBank/DDBJ whole genome shotgun (WGS) entry which is preliminary data.</text>
</comment>
<dbReference type="InterPro" id="IPR038213">
    <property type="entry name" value="IFI6/IFI27-like_sf"/>
</dbReference>
<dbReference type="Gene3D" id="6.10.110.10">
    <property type="match status" value="1"/>
</dbReference>
<protein>
    <submittedName>
        <fullName evidence="7">Uncharacterized protein</fullName>
    </submittedName>
</protein>
<feature type="region of interest" description="Disordered" evidence="6">
    <location>
        <begin position="138"/>
        <end position="157"/>
    </location>
</feature>
<sequence>MNMVLQCQNCYRNFEHSFAGTEEELNDPAYLMRIREENQYCSKSCTLAKFVKDHPYELTATAMCAGLAPVGIAAAGFTASGVAAGSIAAGVQSTVYGAWTTGLFSVMQSAGTGSVMVVPVMGAAGTAGAVVTNAIRRFQGTNDETDEEDNETDEEDI</sequence>
<comment type="subcellular location">
    <subcellularLocation>
        <location evidence="1">Membrane</location>
        <topology evidence="1">Multi-pass membrane protein</topology>
    </subcellularLocation>
</comment>
<evidence type="ECO:0000256" key="4">
    <source>
        <dbReference type="ARBA" id="ARBA00022989"/>
    </source>
</evidence>
<proteinExistence type="inferred from homology"/>